<organism evidence="1 2">
    <name type="scientific">Oedothorax gibbosus</name>
    <dbReference type="NCBI Taxonomy" id="931172"/>
    <lineage>
        <taxon>Eukaryota</taxon>
        <taxon>Metazoa</taxon>
        <taxon>Ecdysozoa</taxon>
        <taxon>Arthropoda</taxon>
        <taxon>Chelicerata</taxon>
        <taxon>Arachnida</taxon>
        <taxon>Araneae</taxon>
        <taxon>Araneomorphae</taxon>
        <taxon>Entelegynae</taxon>
        <taxon>Araneoidea</taxon>
        <taxon>Linyphiidae</taxon>
        <taxon>Erigoninae</taxon>
        <taxon>Oedothorax</taxon>
    </lineage>
</organism>
<accession>A0AAV6VNA8</accession>
<reference evidence="1 2" key="1">
    <citation type="journal article" date="2022" name="Nat. Ecol. Evol.">
        <title>A masculinizing supergene underlies an exaggerated male reproductive morph in a spider.</title>
        <authorList>
            <person name="Hendrickx F."/>
            <person name="De Corte Z."/>
            <person name="Sonet G."/>
            <person name="Van Belleghem S.M."/>
            <person name="Kostlbacher S."/>
            <person name="Vangestel C."/>
        </authorList>
    </citation>
    <scope>NUCLEOTIDE SEQUENCE [LARGE SCALE GENOMIC DNA]</scope>
    <source>
        <strain evidence="1">W744_W776</strain>
    </source>
</reference>
<comment type="caution">
    <text evidence="1">The sequence shown here is derived from an EMBL/GenBank/DDBJ whole genome shotgun (WGS) entry which is preliminary data.</text>
</comment>
<evidence type="ECO:0000313" key="1">
    <source>
        <dbReference type="EMBL" id="KAG8197631.1"/>
    </source>
</evidence>
<dbReference type="AlphaFoldDB" id="A0AAV6VNA8"/>
<protein>
    <submittedName>
        <fullName evidence="1">Uncharacterized protein</fullName>
    </submittedName>
</protein>
<proteinExistence type="predicted"/>
<gene>
    <name evidence="1" type="ORF">JTE90_001561</name>
</gene>
<evidence type="ECO:0000313" key="2">
    <source>
        <dbReference type="Proteomes" id="UP000827092"/>
    </source>
</evidence>
<keyword evidence="2" id="KW-1185">Reference proteome</keyword>
<sequence length="74" mass="7842">MTSKKTEAAAVGSIHHSKQLQLSANDSALSITTRQSVRWKSSTAPIESRASSDLIGIIPLAKHPVLSCSGEKNI</sequence>
<dbReference type="EMBL" id="JAFNEN010000052">
    <property type="protein sequence ID" value="KAG8197631.1"/>
    <property type="molecule type" value="Genomic_DNA"/>
</dbReference>
<name>A0AAV6VNA8_9ARAC</name>
<dbReference type="Proteomes" id="UP000827092">
    <property type="component" value="Unassembled WGS sequence"/>
</dbReference>